<proteinExistence type="predicted"/>
<evidence type="ECO:0000313" key="4">
    <source>
        <dbReference type="EMBL" id="MEQ2359837.1"/>
    </source>
</evidence>
<dbReference type="PROSITE" id="PS50977">
    <property type="entry name" value="HTH_TETR_2"/>
    <property type="match status" value="1"/>
</dbReference>
<feature type="domain" description="HTH tetR-type" evidence="3">
    <location>
        <begin position="14"/>
        <end position="74"/>
    </location>
</feature>
<dbReference type="Gene3D" id="1.10.357.10">
    <property type="entry name" value="Tetracycline Repressor, domain 2"/>
    <property type="match status" value="1"/>
</dbReference>
<feature type="DNA-binding region" description="H-T-H motif" evidence="2">
    <location>
        <begin position="37"/>
        <end position="56"/>
    </location>
</feature>
<evidence type="ECO:0000256" key="2">
    <source>
        <dbReference type="PROSITE-ProRule" id="PRU00335"/>
    </source>
</evidence>
<sequence length="195" mass="23025">MAETGNQRDLTKGEKTKYRLARAMKECMQTTPVENITVKQITEKCELTRQTFYRNFLDKYDLINWYFDKLLTKSFEHMGRGKTVYDALVKKFTYIQEEQTFFAAAFRYDEQNSLRQHDFELILQFYENLIREKTGKVPGENVHYLLEMYCQSSIYMTVKWVTGGVTCTPEELASIIVDGMPEKLAEIFVRLEILN</sequence>
<dbReference type="PANTHER" id="PTHR43479:SF7">
    <property type="entry name" value="TETR-FAMILY TRANSCRIPTIONAL REGULATOR"/>
    <property type="match status" value="1"/>
</dbReference>
<evidence type="ECO:0000259" key="3">
    <source>
        <dbReference type="PROSITE" id="PS50977"/>
    </source>
</evidence>
<keyword evidence="1 2" id="KW-0238">DNA-binding</keyword>
<dbReference type="PANTHER" id="PTHR43479">
    <property type="entry name" value="ACREF/ENVCD OPERON REPRESSOR-RELATED"/>
    <property type="match status" value="1"/>
</dbReference>
<name>A0ABV1APV7_9FIRM</name>
<dbReference type="InterPro" id="IPR050624">
    <property type="entry name" value="HTH-type_Tx_Regulator"/>
</dbReference>
<dbReference type="InterPro" id="IPR039532">
    <property type="entry name" value="TetR_C_Firmicutes"/>
</dbReference>
<dbReference type="InterPro" id="IPR009057">
    <property type="entry name" value="Homeodomain-like_sf"/>
</dbReference>
<gene>
    <name evidence="4" type="ORF">WMO75_16210</name>
</gene>
<dbReference type="SUPFAM" id="SSF46689">
    <property type="entry name" value="Homeodomain-like"/>
    <property type="match status" value="1"/>
</dbReference>
<dbReference type="Proteomes" id="UP001446032">
    <property type="component" value="Unassembled WGS sequence"/>
</dbReference>
<dbReference type="InterPro" id="IPR001647">
    <property type="entry name" value="HTH_TetR"/>
</dbReference>
<protein>
    <submittedName>
        <fullName evidence="4">TetR/AcrR family transcriptional regulator C-terminal domain-containing protein</fullName>
    </submittedName>
</protein>
<dbReference type="EMBL" id="JBBMEI010000075">
    <property type="protein sequence ID" value="MEQ2359837.1"/>
    <property type="molecule type" value="Genomic_DNA"/>
</dbReference>
<accession>A0ABV1APV7</accession>
<comment type="caution">
    <text evidence="4">The sequence shown here is derived from an EMBL/GenBank/DDBJ whole genome shotgun (WGS) entry which is preliminary data.</text>
</comment>
<keyword evidence="5" id="KW-1185">Reference proteome</keyword>
<dbReference type="Pfam" id="PF14278">
    <property type="entry name" value="TetR_C_8"/>
    <property type="match status" value="1"/>
</dbReference>
<organism evidence="4 5">
    <name type="scientific">Blautia intestinihominis</name>
    <dbReference type="NCBI Taxonomy" id="3133152"/>
    <lineage>
        <taxon>Bacteria</taxon>
        <taxon>Bacillati</taxon>
        <taxon>Bacillota</taxon>
        <taxon>Clostridia</taxon>
        <taxon>Lachnospirales</taxon>
        <taxon>Lachnospiraceae</taxon>
        <taxon>Blautia</taxon>
    </lineage>
</organism>
<evidence type="ECO:0000256" key="1">
    <source>
        <dbReference type="ARBA" id="ARBA00023125"/>
    </source>
</evidence>
<reference evidence="4 5" key="1">
    <citation type="submission" date="2024-03" db="EMBL/GenBank/DDBJ databases">
        <title>Human intestinal bacterial collection.</title>
        <authorList>
            <person name="Pauvert C."/>
            <person name="Hitch T.C.A."/>
            <person name="Clavel T."/>
        </authorList>
    </citation>
    <scope>NUCLEOTIDE SEQUENCE [LARGE SCALE GENOMIC DNA]</scope>
    <source>
        <strain evidence="4 5">CLA-AA-H95</strain>
    </source>
</reference>
<dbReference type="RefSeq" id="WP_022213895.1">
    <property type="nucleotide sequence ID" value="NZ_JBBMEI010000075.1"/>
</dbReference>
<evidence type="ECO:0000313" key="5">
    <source>
        <dbReference type="Proteomes" id="UP001446032"/>
    </source>
</evidence>